<feature type="non-terminal residue" evidence="1">
    <location>
        <position position="1"/>
    </location>
</feature>
<organism evidence="1 2">
    <name type="scientific">Galemys pyrenaicus</name>
    <name type="common">Iberian desman</name>
    <name type="synonym">Pyrenean desman</name>
    <dbReference type="NCBI Taxonomy" id="202257"/>
    <lineage>
        <taxon>Eukaryota</taxon>
        <taxon>Metazoa</taxon>
        <taxon>Chordata</taxon>
        <taxon>Craniata</taxon>
        <taxon>Vertebrata</taxon>
        <taxon>Euteleostomi</taxon>
        <taxon>Mammalia</taxon>
        <taxon>Eutheria</taxon>
        <taxon>Laurasiatheria</taxon>
        <taxon>Eulipotyphla</taxon>
        <taxon>Talpidae</taxon>
        <taxon>Galemys</taxon>
    </lineage>
</organism>
<sequence>YDWRPGGETSLAYLEQRSTGEHGIPHRAGWSLTSSKSTYFKDQLQTVSKKQPVLSVEAPLNSQTPFSGCMQKGAGREWFCGRQNLDSVKNEALEIEKLQNALLDCSKLNVG</sequence>
<dbReference type="AlphaFoldDB" id="A0A8J6AI31"/>
<keyword evidence="2" id="KW-1185">Reference proteome</keyword>
<proteinExistence type="predicted"/>
<protein>
    <submittedName>
        <fullName evidence="1">Uncharacterized protein</fullName>
    </submittedName>
</protein>
<dbReference type="Proteomes" id="UP000700334">
    <property type="component" value="Unassembled WGS sequence"/>
</dbReference>
<feature type="non-terminal residue" evidence="1">
    <location>
        <position position="111"/>
    </location>
</feature>
<accession>A0A8J6AI31</accession>
<name>A0A8J6AI31_GALPY</name>
<evidence type="ECO:0000313" key="2">
    <source>
        <dbReference type="Proteomes" id="UP000700334"/>
    </source>
</evidence>
<comment type="caution">
    <text evidence="1">The sequence shown here is derived from an EMBL/GenBank/DDBJ whole genome shotgun (WGS) entry which is preliminary data.</text>
</comment>
<gene>
    <name evidence="1" type="ORF">J0S82_000852</name>
</gene>
<dbReference type="EMBL" id="JAGFMF010011592">
    <property type="protein sequence ID" value="KAG8519841.1"/>
    <property type="molecule type" value="Genomic_DNA"/>
</dbReference>
<reference evidence="1" key="1">
    <citation type="journal article" date="2021" name="Evol. Appl.">
        <title>The genome of the Pyrenean desman and the effects of bottlenecks and inbreeding on the genomic landscape of an endangered species.</title>
        <authorList>
            <person name="Escoda L."/>
            <person name="Castresana J."/>
        </authorList>
    </citation>
    <scope>NUCLEOTIDE SEQUENCE</scope>
    <source>
        <strain evidence="1">IBE-C5619</strain>
    </source>
</reference>
<evidence type="ECO:0000313" key="1">
    <source>
        <dbReference type="EMBL" id="KAG8519841.1"/>
    </source>
</evidence>